<feature type="active site" description="Proton acceptor" evidence="9">
    <location>
        <position position="50"/>
    </location>
</feature>
<comment type="similarity">
    <text evidence="9 10">Belongs to the TrpA family.</text>
</comment>
<evidence type="ECO:0000313" key="12">
    <source>
        <dbReference type="Proteomes" id="UP000183952"/>
    </source>
</evidence>
<comment type="pathway">
    <text evidence="2 9">Amino-acid biosynthesis; L-tryptophan biosynthesis; L-tryptophan from chorismate: step 5/5.</text>
</comment>
<evidence type="ECO:0000256" key="5">
    <source>
        <dbReference type="ARBA" id="ARBA00022822"/>
    </source>
</evidence>
<proteinExistence type="inferred from homology"/>
<dbReference type="GO" id="GO:0005829">
    <property type="term" value="C:cytosol"/>
    <property type="evidence" value="ECO:0007669"/>
    <property type="project" value="TreeGrafter"/>
</dbReference>
<keyword evidence="5 9" id="KW-0822">Tryptophan biosynthesis</keyword>
<name>A0A1M6K709_9CLOT</name>
<evidence type="ECO:0000256" key="10">
    <source>
        <dbReference type="RuleBase" id="RU003662"/>
    </source>
</evidence>
<dbReference type="FunFam" id="3.20.20.70:FF:000037">
    <property type="entry name" value="Tryptophan synthase alpha chain"/>
    <property type="match status" value="1"/>
</dbReference>
<evidence type="ECO:0000256" key="8">
    <source>
        <dbReference type="ARBA" id="ARBA00049047"/>
    </source>
</evidence>
<evidence type="ECO:0000256" key="9">
    <source>
        <dbReference type="HAMAP-Rule" id="MF_00131"/>
    </source>
</evidence>
<keyword evidence="6 9" id="KW-0057">Aromatic amino acid biosynthesis</keyword>
<evidence type="ECO:0000256" key="7">
    <source>
        <dbReference type="ARBA" id="ARBA00023239"/>
    </source>
</evidence>
<reference evidence="11 12" key="1">
    <citation type="submission" date="2016-11" db="EMBL/GenBank/DDBJ databases">
        <authorList>
            <person name="Jaros S."/>
            <person name="Januszkiewicz K."/>
            <person name="Wedrychowicz H."/>
        </authorList>
    </citation>
    <scope>NUCLEOTIDE SEQUENCE [LARGE SCALE GENOMIC DNA]</scope>
    <source>
        <strain evidence="11 12">DSM 3090</strain>
    </source>
</reference>
<evidence type="ECO:0000256" key="1">
    <source>
        <dbReference type="ARBA" id="ARBA00003365"/>
    </source>
</evidence>
<comment type="catalytic activity">
    <reaction evidence="8 9">
        <text>(1S,2R)-1-C-(indol-3-yl)glycerol 3-phosphate + L-serine = D-glyceraldehyde 3-phosphate + L-tryptophan + H2O</text>
        <dbReference type="Rhea" id="RHEA:10532"/>
        <dbReference type="ChEBI" id="CHEBI:15377"/>
        <dbReference type="ChEBI" id="CHEBI:33384"/>
        <dbReference type="ChEBI" id="CHEBI:57912"/>
        <dbReference type="ChEBI" id="CHEBI:58866"/>
        <dbReference type="ChEBI" id="CHEBI:59776"/>
        <dbReference type="EC" id="4.2.1.20"/>
    </reaction>
</comment>
<dbReference type="Pfam" id="PF00290">
    <property type="entry name" value="Trp_syntA"/>
    <property type="match status" value="1"/>
</dbReference>
<dbReference type="PANTHER" id="PTHR43406:SF1">
    <property type="entry name" value="TRYPTOPHAN SYNTHASE ALPHA CHAIN, CHLOROPLASTIC"/>
    <property type="match status" value="1"/>
</dbReference>
<keyword evidence="7 9" id="KW-0456">Lyase</keyword>
<evidence type="ECO:0000256" key="4">
    <source>
        <dbReference type="ARBA" id="ARBA00022605"/>
    </source>
</evidence>
<dbReference type="GO" id="GO:0004834">
    <property type="term" value="F:tryptophan synthase activity"/>
    <property type="evidence" value="ECO:0007669"/>
    <property type="project" value="UniProtKB-UniRule"/>
</dbReference>
<evidence type="ECO:0000256" key="2">
    <source>
        <dbReference type="ARBA" id="ARBA00004733"/>
    </source>
</evidence>
<dbReference type="STRING" id="1121331.SAMN02745248_00358"/>
<dbReference type="RefSeq" id="WP_072901663.1">
    <property type="nucleotide sequence ID" value="NZ_FRAD01000004.1"/>
</dbReference>
<dbReference type="SUPFAM" id="SSF51366">
    <property type="entry name" value="Ribulose-phoshate binding barrel"/>
    <property type="match status" value="1"/>
</dbReference>
<keyword evidence="12" id="KW-1185">Reference proteome</keyword>
<dbReference type="EMBL" id="FRAD01000004">
    <property type="protein sequence ID" value="SHJ54725.1"/>
    <property type="molecule type" value="Genomic_DNA"/>
</dbReference>
<dbReference type="NCBIfam" id="TIGR00262">
    <property type="entry name" value="trpA"/>
    <property type="match status" value="1"/>
</dbReference>
<dbReference type="OrthoDB" id="9804578at2"/>
<gene>
    <name evidence="9" type="primary">trpA</name>
    <name evidence="11" type="ORF">SAMN02745248_00358</name>
</gene>
<dbReference type="HAMAP" id="MF_00131">
    <property type="entry name" value="Trp_synth_alpha"/>
    <property type="match status" value="1"/>
</dbReference>
<organism evidence="11 12">
    <name type="scientific">Hathewaya proteolytica DSM 3090</name>
    <dbReference type="NCBI Taxonomy" id="1121331"/>
    <lineage>
        <taxon>Bacteria</taxon>
        <taxon>Bacillati</taxon>
        <taxon>Bacillota</taxon>
        <taxon>Clostridia</taxon>
        <taxon>Eubacteriales</taxon>
        <taxon>Clostridiaceae</taxon>
        <taxon>Hathewaya</taxon>
    </lineage>
</organism>
<feature type="active site" description="Proton acceptor" evidence="9">
    <location>
        <position position="61"/>
    </location>
</feature>
<dbReference type="Gene3D" id="3.20.20.70">
    <property type="entry name" value="Aldolase class I"/>
    <property type="match status" value="1"/>
</dbReference>
<dbReference type="InterPro" id="IPR002028">
    <property type="entry name" value="Trp_synthase_suA"/>
</dbReference>
<comment type="function">
    <text evidence="1 9">The alpha subunit is responsible for the aldol cleavage of indoleglycerol phosphate to indole and glyceraldehyde 3-phosphate.</text>
</comment>
<dbReference type="Proteomes" id="UP000183952">
    <property type="component" value="Unassembled WGS sequence"/>
</dbReference>
<evidence type="ECO:0000256" key="6">
    <source>
        <dbReference type="ARBA" id="ARBA00023141"/>
    </source>
</evidence>
<comment type="subunit">
    <text evidence="3 9">Tetramer of two alpha and two beta chains.</text>
</comment>
<dbReference type="InterPro" id="IPR013785">
    <property type="entry name" value="Aldolase_TIM"/>
</dbReference>
<dbReference type="PANTHER" id="PTHR43406">
    <property type="entry name" value="TRYPTOPHAN SYNTHASE, ALPHA CHAIN"/>
    <property type="match status" value="1"/>
</dbReference>
<dbReference type="InterPro" id="IPR011060">
    <property type="entry name" value="RibuloseP-bd_barrel"/>
</dbReference>
<dbReference type="AlphaFoldDB" id="A0A1M6K709"/>
<protein>
    <recommendedName>
        <fullName evidence="9">Tryptophan synthase alpha chain</fullName>
        <ecNumber evidence="9">4.2.1.20</ecNumber>
    </recommendedName>
</protein>
<keyword evidence="4 9" id="KW-0028">Amino-acid biosynthesis</keyword>
<evidence type="ECO:0000313" key="11">
    <source>
        <dbReference type="EMBL" id="SHJ54725.1"/>
    </source>
</evidence>
<evidence type="ECO:0000256" key="3">
    <source>
        <dbReference type="ARBA" id="ARBA00011270"/>
    </source>
</evidence>
<dbReference type="EC" id="4.2.1.20" evidence="9"/>
<dbReference type="UniPathway" id="UPA00035">
    <property type="reaction ID" value="UER00044"/>
</dbReference>
<accession>A0A1M6K709</accession>
<sequence>MNNSLDTAFKELKEKGEKALACFLTAGDPTEQCTLQLVKVMEQAGADIIEIGIPYADPLADGPTIQNSSKRALKHGINIPKIMNLVKTIRNSEVKAPIVYLMYYNSIFKYGMERFLKQCSEVGVQGLIIPDVPVEERGELGEMCLKNNVYLIPLVAPTSEERIEKITKDGHGFVYCVSVNGVTGTRDSINTDMEEYMSTVGKYTSIPRMIGFGISSVETARKMKEHSEGVIIGSAIVNRIANIKEDMSNYKEVENHIKIFIEEIKNELKR</sequence>
<dbReference type="CDD" id="cd04724">
    <property type="entry name" value="Tryptophan_synthase_alpha"/>
    <property type="match status" value="1"/>
</dbReference>